<evidence type="ECO:0000313" key="5">
    <source>
        <dbReference type="Proteomes" id="UP000030689"/>
    </source>
</evidence>
<accession>V4MFG6</accession>
<feature type="signal peptide" evidence="3">
    <location>
        <begin position="1"/>
        <end position="22"/>
    </location>
</feature>
<dbReference type="PANTHER" id="PTHR45966">
    <property type="entry name" value="GDSL-LIKE LIPASE/ACYLHYDROLASE"/>
    <property type="match status" value="1"/>
</dbReference>
<comment type="similarity">
    <text evidence="1">Belongs to the 'GDSL' lipolytic enzyme family.</text>
</comment>
<evidence type="ECO:0000256" key="2">
    <source>
        <dbReference type="ARBA" id="ARBA00022729"/>
    </source>
</evidence>
<gene>
    <name evidence="4" type="ORF">EUTSA_v10011584mg</name>
</gene>
<organism evidence="4 5">
    <name type="scientific">Eutrema salsugineum</name>
    <name type="common">Saltwater cress</name>
    <name type="synonym">Sisymbrium salsugineum</name>
    <dbReference type="NCBI Taxonomy" id="72664"/>
    <lineage>
        <taxon>Eukaryota</taxon>
        <taxon>Viridiplantae</taxon>
        <taxon>Streptophyta</taxon>
        <taxon>Embryophyta</taxon>
        <taxon>Tracheophyta</taxon>
        <taxon>Spermatophyta</taxon>
        <taxon>Magnoliopsida</taxon>
        <taxon>eudicotyledons</taxon>
        <taxon>Gunneridae</taxon>
        <taxon>Pentapetalae</taxon>
        <taxon>rosids</taxon>
        <taxon>malvids</taxon>
        <taxon>Brassicales</taxon>
        <taxon>Brassicaceae</taxon>
        <taxon>Eutremeae</taxon>
        <taxon>Eutrema</taxon>
    </lineage>
</organism>
<dbReference type="Gene3D" id="3.40.50.1110">
    <property type="entry name" value="SGNH hydrolase"/>
    <property type="match status" value="1"/>
</dbReference>
<dbReference type="GO" id="GO:0006629">
    <property type="term" value="P:lipid metabolic process"/>
    <property type="evidence" value="ECO:0007669"/>
    <property type="project" value="InterPro"/>
</dbReference>
<dbReference type="PROSITE" id="PS01098">
    <property type="entry name" value="LIPASE_GDSL_SER"/>
    <property type="match status" value="1"/>
</dbReference>
<dbReference type="InterPro" id="IPR036514">
    <property type="entry name" value="SGNH_hydro_sf"/>
</dbReference>
<dbReference type="PANTHER" id="PTHR45966:SF33">
    <property type="entry name" value="GDSL ESTERASE_LIPASE 3"/>
    <property type="match status" value="1"/>
</dbReference>
<dbReference type="Gramene" id="ESQ30016">
    <property type="protein sequence ID" value="ESQ30016"/>
    <property type="gene ID" value="EUTSA_v10011584mg"/>
</dbReference>
<dbReference type="GO" id="GO:0016298">
    <property type="term" value="F:lipase activity"/>
    <property type="evidence" value="ECO:0007669"/>
    <property type="project" value="InterPro"/>
</dbReference>
<keyword evidence="2 3" id="KW-0732">Signal</keyword>
<dbReference type="OrthoDB" id="1600564at2759"/>
<dbReference type="KEGG" id="eus:EUTSA_v10011584mg"/>
<keyword evidence="5" id="KW-1185">Reference proteome</keyword>
<sequence length="369" mass="40900">MESSRLASIIFVFYTIILSIRSINCTENNNLVTNQPALFVFGDSLFDAGNNNYINTTTNFQSNFPPYGQTFFKFPTGRVSDGRLIPDFIAEKAQLPLIPPNLQPINGSNQFPYGVSFASAGAGSLAGTFPGMVIDLGTQLNSFKNVERRLRSELGDVKAKRVFSRAVYLFSIGSNDLFYPLTANSSLFQSNTKEKFVDFVIGNTTSVIEEVYKMGGRKFGFLNVGAYDCAPAALILDATNIGSCNKLVTELIDLHNKKFPDALRRLQRKLSGFRYALHDYHTSLLERINNPSKYGFKEGKMGCCGSGPLRGINTCGGRMGQSYELCENVTDYLFFDSSHLTEKAHRQIAELFWSGPPNVTGPYNLKALF</sequence>
<dbReference type="AlphaFoldDB" id="V4MFG6"/>
<feature type="chain" id="PRO_5004722298" evidence="3">
    <location>
        <begin position="23"/>
        <end position="369"/>
    </location>
</feature>
<dbReference type="InterPro" id="IPR035669">
    <property type="entry name" value="SGNH_plant_lipase-like"/>
</dbReference>
<dbReference type="Proteomes" id="UP000030689">
    <property type="component" value="Unassembled WGS sequence"/>
</dbReference>
<evidence type="ECO:0000313" key="4">
    <source>
        <dbReference type="EMBL" id="ESQ30016.1"/>
    </source>
</evidence>
<dbReference type="EMBL" id="KI517809">
    <property type="protein sequence ID" value="ESQ30016.1"/>
    <property type="molecule type" value="Genomic_DNA"/>
</dbReference>
<dbReference type="InterPro" id="IPR001087">
    <property type="entry name" value="GDSL"/>
</dbReference>
<dbReference type="InterPro" id="IPR044552">
    <property type="entry name" value="GLIP1-5/GLL25"/>
</dbReference>
<evidence type="ECO:0000256" key="3">
    <source>
        <dbReference type="SAM" id="SignalP"/>
    </source>
</evidence>
<name>V4MFG6_EUTSA</name>
<reference evidence="4 5" key="1">
    <citation type="journal article" date="2013" name="Front. Plant Sci.">
        <title>The Reference Genome of the Halophytic Plant Eutrema salsugineum.</title>
        <authorList>
            <person name="Yang R."/>
            <person name="Jarvis D.E."/>
            <person name="Chen H."/>
            <person name="Beilstein M.A."/>
            <person name="Grimwood J."/>
            <person name="Jenkins J."/>
            <person name="Shu S."/>
            <person name="Prochnik S."/>
            <person name="Xin M."/>
            <person name="Ma C."/>
            <person name="Schmutz J."/>
            <person name="Wing R.A."/>
            <person name="Mitchell-Olds T."/>
            <person name="Schumaker K.S."/>
            <person name="Wang X."/>
        </authorList>
    </citation>
    <scope>NUCLEOTIDE SEQUENCE [LARGE SCALE GENOMIC DNA]</scope>
</reference>
<protein>
    <submittedName>
        <fullName evidence="4">Uncharacterized protein</fullName>
    </submittedName>
</protein>
<dbReference type="SUPFAM" id="SSF52266">
    <property type="entry name" value="SGNH hydrolase"/>
    <property type="match status" value="1"/>
</dbReference>
<evidence type="ECO:0000256" key="1">
    <source>
        <dbReference type="ARBA" id="ARBA00008668"/>
    </source>
</evidence>
<dbReference type="OMA" id="SSCCNGH"/>
<dbReference type="eggNOG" id="ENOG502QQ4G">
    <property type="taxonomic scope" value="Eukaryota"/>
</dbReference>
<dbReference type="Pfam" id="PF00657">
    <property type="entry name" value="Lipase_GDSL"/>
    <property type="match status" value="1"/>
</dbReference>
<dbReference type="CDD" id="cd01837">
    <property type="entry name" value="SGNH_plant_lipase_like"/>
    <property type="match status" value="1"/>
</dbReference>
<proteinExistence type="inferred from homology"/>
<dbReference type="InterPro" id="IPR008265">
    <property type="entry name" value="Lipase_GDSL_AS"/>
</dbReference>